<dbReference type="GO" id="GO:0005634">
    <property type="term" value="C:nucleus"/>
    <property type="evidence" value="ECO:0007669"/>
    <property type="project" value="UniProtKB-SubCell"/>
</dbReference>
<comment type="subcellular location">
    <subcellularLocation>
        <location evidence="1">Nucleus</location>
    </subcellularLocation>
</comment>
<dbReference type="GO" id="GO:0000978">
    <property type="term" value="F:RNA polymerase II cis-regulatory region sequence-specific DNA binding"/>
    <property type="evidence" value="ECO:0007669"/>
    <property type="project" value="TreeGrafter"/>
</dbReference>
<protein>
    <recommendedName>
        <fullName evidence="7">BHLH domain-containing protein</fullName>
    </recommendedName>
</protein>
<evidence type="ECO:0000259" key="7">
    <source>
        <dbReference type="PROSITE" id="PS50888"/>
    </source>
</evidence>
<evidence type="ECO:0000256" key="1">
    <source>
        <dbReference type="ARBA" id="ARBA00004123"/>
    </source>
</evidence>
<dbReference type="InterPro" id="IPR036638">
    <property type="entry name" value="HLH_DNA-bd_sf"/>
</dbReference>
<keyword evidence="3" id="KW-0238">DNA-binding</keyword>
<dbReference type="Proteomes" id="UP001285441">
    <property type="component" value="Unassembled WGS sequence"/>
</dbReference>
<keyword evidence="9" id="KW-1185">Reference proteome</keyword>
<dbReference type="EMBL" id="JAULSW010000001">
    <property type="protein sequence ID" value="KAK3394560.1"/>
    <property type="molecule type" value="Genomic_DNA"/>
</dbReference>
<gene>
    <name evidence="8" type="ORF">B0H63DRAFT_444704</name>
</gene>
<comment type="caution">
    <text evidence="8">The sequence shown here is derived from an EMBL/GenBank/DDBJ whole genome shotgun (WGS) entry which is preliminary data.</text>
</comment>
<reference evidence="8" key="1">
    <citation type="journal article" date="2023" name="Mol. Phylogenet. Evol.">
        <title>Genome-scale phylogeny and comparative genomics of the fungal order Sordariales.</title>
        <authorList>
            <person name="Hensen N."/>
            <person name="Bonometti L."/>
            <person name="Westerberg I."/>
            <person name="Brannstrom I.O."/>
            <person name="Guillou S."/>
            <person name="Cros-Aarteil S."/>
            <person name="Calhoun S."/>
            <person name="Haridas S."/>
            <person name="Kuo A."/>
            <person name="Mondo S."/>
            <person name="Pangilinan J."/>
            <person name="Riley R."/>
            <person name="LaButti K."/>
            <person name="Andreopoulos B."/>
            <person name="Lipzen A."/>
            <person name="Chen C."/>
            <person name="Yan M."/>
            <person name="Daum C."/>
            <person name="Ng V."/>
            <person name="Clum A."/>
            <person name="Steindorff A."/>
            <person name="Ohm R.A."/>
            <person name="Martin F."/>
            <person name="Silar P."/>
            <person name="Natvig D.O."/>
            <person name="Lalanne C."/>
            <person name="Gautier V."/>
            <person name="Ament-Velasquez S.L."/>
            <person name="Kruys A."/>
            <person name="Hutchinson M.I."/>
            <person name="Powell A.J."/>
            <person name="Barry K."/>
            <person name="Miller A.N."/>
            <person name="Grigoriev I.V."/>
            <person name="Debuchy R."/>
            <person name="Gladieux P."/>
            <person name="Hiltunen Thoren M."/>
            <person name="Johannesson H."/>
        </authorList>
    </citation>
    <scope>NUCLEOTIDE SEQUENCE</scope>
    <source>
        <strain evidence="8">CBS 232.78</strain>
    </source>
</reference>
<dbReference type="PROSITE" id="PS50888">
    <property type="entry name" value="BHLH"/>
    <property type="match status" value="1"/>
</dbReference>
<keyword evidence="5" id="KW-0539">Nucleus</keyword>
<accession>A0AAE0P7S6</accession>
<evidence type="ECO:0000256" key="5">
    <source>
        <dbReference type="ARBA" id="ARBA00023242"/>
    </source>
</evidence>
<dbReference type="Gene3D" id="4.10.280.10">
    <property type="entry name" value="Helix-loop-helix DNA-binding domain"/>
    <property type="match status" value="1"/>
</dbReference>
<dbReference type="InterPro" id="IPR052207">
    <property type="entry name" value="Max-like/E-box_TFs"/>
</dbReference>
<evidence type="ECO:0000313" key="9">
    <source>
        <dbReference type="Proteomes" id="UP001285441"/>
    </source>
</evidence>
<dbReference type="GO" id="GO:0046983">
    <property type="term" value="F:protein dimerization activity"/>
    <property type="evidence" value="ECO:0007669"/>
    <property type="project" value="InterPro"/>
</dbReference>
<feature type="region of interest" description="Disordered" evidence="6">
    <location>
        <begin position="105"/>
        <end position="138"/>
    </location>
</feature>
<dbReference type="AlphaFoldDB" id="A0AAE0P7S6"/>
<dbReference type="Pfam" id="PF23181">
    <property type="entry name" value="bHLH_INO4"/>
    <property type="match status" value="1"/>
</dbReference>
<feature type="compositionally biased region" description="Basic and acidic residues" evidence="6">
    <location>
        <begin position="105"/>
        <end position="114"/>
    </location>
</feature>
<organism evidence="8 9">
    <name type="scientific">Podospora didyma</name>
    <dbReference type="NCBI Taxonomy" id="330526"/>
    <lineage>
        <taxon>Eukaryota</taxon>
        <taxon>Fungi</taxon>
        <taxon>Dikarya</taxon>
        <taxon>Ascomycota</taxon>
        <taxon>Pezizomycotina</taxon>
        <taxon>Sordariomycetes</taxon>
        <taxon>Sordariomycetidae</taxon>
        <taxon>Sordariales</taxon>
        <taxon>Podosporaceae</taxon>
        <taxon>Podospora</taxon>
    </lineage>
</organism>
<feature type="region of interest" description="Disordered" evidence="6">
    <location>
        <begin position="1"/>
        <end position="33"/>
    </location>
</feature>
<keyword evidence="2" id="KW-0805">Transcription regulation</keyword>
<dbReference type="SUPFAM" id="SSF47459">
    <property type="entry name" value="HLH, helix-loop-helix DNA-binding domain"/>
    <property type="match status" value="1"/>
</dbReference>
<reference evidence="8" key="2">
    <citation type="submission" date="2023-06" db="EMBL/GenBank/DDBJ databases">
        <authorList>
            <consortium name="Lawrence Berkeley National Laboratory"/>
            <person name="Haridas S."/>
            <person name="Hensen N."/>
            <person name="Bonometti L."/>
            <person name="Westerberg I."/>
            <person name="Brannstrom I.O."/>
            <person name="Guillou S."/>
            <person name="Cros-Aarteil S."/>
            <person name="Calhoun S."/>
            <person name="Kuo A."/>
            <person name="Mondo S."/>
            <person name="Pangilinan J."/>
            <person name="Riley R."/>
            <person name="LaButti K."/>
            <person name="Andreopoulos B."/>
            <person name="Lipzen A."/>
            <person name="Chen C."/>
            <person name="Yanf M."/>
            <person name="Daum C."/>
            <person name="Ng V."/>
            <person name="Clum A."/>
            <person name="Steindorff A."/>
            <person name="Ohm R."/>
            <person name="Martin F."/>
            <person name="Silar P."/>
            <person name="Natvig D."/>
            <person name="Lalanne C."/>
            <person name="Gautier V."/>
            <person name="Ament-velasquez S.L."/>
            <person name="Kruys A."/>
            <person name="Hutchinson M.I."/>
            <person name="Powell A.J."/>
            <person name="Barry K."/>
            <person name="Miller A.N."/>
            <person name="Grigoriev I.V."/>
            <person name="Debuchy R."/>
            <person name="Gladieux P."/>
            <person name="Thoren M.H."/>
            <person name="Johannesson H."/>
        </authorList>
    </citation>
    <scope>NUCLEOTIDE SEQUENCE</scope>
    <source>
        <strain evidence="8">CBS 232.78</strain>
    </source>
</reference>
<evidence type="ECO:0000256" key="3">
    <source>
        <dbReference type="ARBA" id="ARBA00023125"/>
    </source>
</evidence>
<proteinExistence type="predicted"/>
<keyword evidence="4" id="KW-0804">Transcription</keyword>
<feature type="domain" description="BHLH" evidence="7">
    <location>
        <begin position="24"/>
        <end position="75"/>
    </location>
</feature>
<name>A0AAE0P7S6_9PEZI</name>
<dbReference type="PANTHER" id="PTHR15741:SF39">
    <property type="entry name" value="BHLH TRANSCRIPTION FACTOR (EUROFUNG)"/>
    <property type="match status" value="1"/>
</dbReference>
<evidence type="ECO:0000256" key="6">
    <source>
        <dbReference type="SAM" id="MobiDB-lite"/>
    </source>
</evidence>
<dbReference type="PANTHER" id="PTHR15741">
    <property type="entry name" value="BASIC HELIX-LOOP-HELIX ZIP TRANSCRIPTION FACTOR"/>
    <property type="match status" value="1"/>
</dbReference>
<evidence type="ECO:0000256" key="2">
    <source>
        <dbReference type="ARBA" id="ARBA00023015"/>
    </source>
</evidence>
<dbReference type="GO" id="GO:0000981">
    <property type="term" value="F:DNA-binding transcription factor activity, RNA polymerase II-specific"/>
    <property type="evidence" value="ECO:0007669"/>
    <property type="project" value="TreeGrafter"/>
</dbReference>
<evidence type="ECO:0000313" key="8">
    <source>
        <dbReference type="EMBL" id="KAK3394560.1"/>
    </source>
</evidence>
<dbReference type="SMART" id="SM00353">
    <property type="entry name" value="HLH"/>
    <property type="match status" value="1"/>
</dbReference>
<feature type="compositionally biased region" description="Basic and acidic residues" evidence="6">
    <location>
        <begin position="14"/>
        <end position="33"/>
    </location>
</feature>
<sequence length="138" mass="15374">MSSSSPTRGEAASQEERPRLTEEEKKANHILSEQKRRQAIREGFDKLANTVPGLQGQGRSEGMVLQGTLKFIREQLERLEKNIMRMEEAGRGHEVSKAHREFMDQLAAMRKDDPPAQPKNASQTRASGSDGDVDADGE</sequence>
<dbReference type="InterPro" id="IPR011598">
    <property type="entry name" value="bHLH_dom"/>
</dbReference>
<evidence type="ECO:0000256" key="4">
    <source>
        <dbReference type="ARBA" id="ARBA00023163"/>
    </source>
</evidence>
<dbReference type="InterPro" id="IPR057072">
    <property type="entry name" value="bHLH_INO4"/>
</dbReference>